<evidence type="ECO:0000313" key="2">
    <source>
        <dbReference type="Proteomes" id="UP000824890"/>
    </source>
</evidence>
<protein>
    <submittedName>
        <fullName evidence="1">Uncharacterized protein</fullName>
    </submittedName>
</protein>
<dbReference type="EMBL" id="JAGKQM010000015">
    <property type="protein sequence ID" value="KAH0878858.1"/>
    <property type="molecule type" value="Genomic_DNA"/>
</dbReference>
<reference evidence="1 2" key="1">
    <citation type="submission" date="2021-05" db="EMBL/GenBank/DDBJ databases">
        <title>Genome Assembly of Synthetic Allotetraploid Brassica napus Reveals Homoeologous Exchanges between Subgenomes.</title>
        <authorList>
            <person name="Davis J.T."/>
        </authorList>
    </citation>
    <scope>NUCLEOTIDE SEQUENCE [LARGE SCALE GENOMIC DNA]</scope>
    <source>
        <strain evidence="2">cv. Da-Ae</strain>
        <tissue evidence="1">Seedling</tissue>
    </source>
</reference>
<dbReference type="Proteomes" id="UP000824890">
    <property type="component" value="Unassembled WGS sequence"/>
</dbReference>
<keyword evidence="2" id="KW-1185">Reference proteome</keyword>
<organism evidence="1 2">
    <name type="scientific">Brassica napus</name>
    <name type="common">Rape</name>
    <dbReference type="NCBI Taxonomy" id="3708"/>
    <lineage>
        <taxon>Eukaryota</taxon>
        <taxon>Viridiplantae</taxon>
        <taxon>Streptophyta</taxon>
        <taxon>Embryophyta</taxon>
        <taxon>Tracheophyta</taxon>
        <taxon>Spermatophyta</taxon>
        <taxon>Magnoliopsida</taxon>
        <taxon>eudicotyledons</taxon>
        <taxon>Gunneridae</taxon>
        <taxon>Pentapetalae</taxon>
        <taxon>rosids</taxon>
        <taxon>malvids</taxon>
        <taxon>Brassicales</taxon>
        <taxon>Brassicaceae</taxon>
        <taxon>Brassiceae</taxon>
        <taxon>Brassica</taxon>
    </lineage>
</organism>
<name>A0ABQ7ZFK7_BRANA</name>
<proteinExistence type="predicted"/>
<evidence type="ECO:0000313" key="1">
    <source>
        <dbReference type="EMBL" id="KAH0878858.1"/>
    </source>
</evidence>
<comment type="caution">
    <text evidence="1">The sequence shown here is derived from an EMBL/GenBank/DDBJ whole genome shotgun (WGS) entry which is preliminary data.</text>
</comment>
<sequence length="172" mass="20477">MLVRFLTNNYFHLRWCHIQRFETNFSALALMTEYIKNINWIERANEERKLSYYMVSHQNQSICFYREYLQIQNLHIEEIQDIDQNVVSVQTHAFCFFNKALQRGQQDDRCGTLKDHLNAGDKSLRYALKGFTISIQVPQEPLYTLCEACFRPLKLSTRTTNWVLEPQESNSI</sequence>
<accession>A0ABQ7ZFK7</accession>
<gene>
    <name evidence="1" type="ORF">HID58_066252</name>
</gene>